<dbReference type="Pfam" id="PF00535">
    <property type="entry name" value="Glycos_transf_2"/>
    <property type="match status" value="1"/>
</dbReference>
<feature type="domain" description="Glycosyltransferase 2-like" evidence="1">
    <location>
        <begin position="7"/>
        <end position="128"/>
    </location>
</feature>
<accession>A0A7D4UL67</accession>
<dbReference type="AlphaFoldDB" id="A0A7D4UL67"/>
<gene>
    <name evidence="2" type="ORF">HRU87_00665</name>
</gene>
<evidence type="ECO:0000313" key="2">
    <source>
        <dbReference type="EMBL" id="QKJ24758.1"/>
    </source>
</evidence>
<protein>
    <recommendedName>
        <fullName evidence="1">Glycosyltransferase 2-like domain-containing protein</fullName>
    </recommendedName>
</protein>
<evidence type="ECO:0000259" key="1">
    <source>
        <dbReference type="Pfam" id="PF00535"/>
    </source>
</evidence>
<evidence type="ECO:0000313" key="3">
    <source>
        <dbReference type="Proteomes" id="UP000501003"/>
    </source>
</evidence>
<organism evidence="2 3">
    <name type="scientific">Aquiluna borgnonia</name>
    <dbReference type="NCBI Taxonomy" id="2499157"/>
    <lineage>
        <taxon>Bacteria</taxon>
        <taxon>Bacillati</taxon>
        <taxon>Actinomycetota</taxon>
        <taxon>Actinomycetes</taxon>
        <taxon>Micrococcales</taxon>
        <taxon>Microbacteriaceae</taxon>
        <taxon>Luna cluster</taxon>
        <taxon>Luna-1 subcluster</taxon>
        <taxon>Aquiluna</taxon>
    </lineage>
</organism>
<sequence length="257" mass="28253">MSKIAFVIPTAYTRPEYLPLAIDSIISQQTSHEIKVLIGCPQSKLEQVRAVLPAGVDLVAEDPNGGLASKLHKLLLQALVGCDFVAWLGDDDLLTPGSVHAAIAALEQNPTAAMVYGGCDYIDAQGKKMFTNASGPWAAKILSFGPQLIPQPGSIMRSSAYLESGGLSDEFNLAFDFDLFLKLSNVGPIIFTNQVLAQFRWHPTSLSVRKRMTSVTEASKVRRKHYGPAMKLLWPIWEPWVILATWLAGKLVNFRFR</sequence>
<dbReference type="KEGG" id="aqg:HRU87_00665"/>
<dbReference type="SUPFAM" id="SSF53448">
    <property type="entry name" value="Nucleotide-diphospho-sugar transferases"/>
    <property type="match status" value="1"/>
</dbReference>
<dbReference type="Gene3D" id="3.90.550.10">
    <property type="entry name" value="Spore Coat Polysaccharide Biosynthesis Protein SpsA, Chain A"/>
    <property type="match status" value="1"/>
</dbReference>
<dbReference type="EMBL" id="CP054056">
    <property type="protein sequence ID" value="QKJ24758.1"/>
    <property type="molecule type" value="Genomic_DNA"/>
</dbReference>
<keyword evidence="3" id="KW-1185">Reference proteome</keyword>
<dbReference type="Proteomes" id="UP000501003">
    <property type="component" value="Chromosome"/>
</dbReference>
<reference evidence="2 3" key="1">
    <citation type="submission" date="2020-05" db="EMBL/GenBank/DDBJ databases">
        <title>Aquirufa sp. strain 15G-AUS-rot a new Aquirufa species.</title>
        <authorList>
            <person name="Pitt A."/>
            <person name="Hahn M.W."/>
        </authorList>
    </citation>
    <scope>NUCLEOTIDE SEQUENCE [LARGE SCALE GENOMIC DNA]</scope>
    <source>
        <strain evidence="2 3">15G-AUS-rot</strain>
    </source>
</reference>
<dbReference type="RefSeq" id="WP_173493057.1">
    <property type="nucleotide sequence ID" value="NZ_CP054056.1"/>
</dbReference>
<dbReference type="InterPro" id="IPR001173">
    <property type="entry name" value="Glyco_trans_2-like"/>
</dbReference>
<dbReference type="InterPro" id="IPR029044">
    <property type="entry name" value="Nucleotide-diphossugar_trans"/>
</dbReference>
<proteinExistence type="predicted"/>
<name>A0A7D4UL67_9MICO</name>